<feature type="compositionally biased region" description="Basic residues" evidence="1">
    <location>
        <begin position="37"/>
        <end position="50"/>
    </location>
</feature>
<comment type="caution">
    <text evidence="2">The sequence shown here is derived from an EMBL/GenBank/DDBJ whole genome shotgun (WGS) entry which is preliminary data.</text>
</comment>
<evidence type="ECO:0000313" key="2">
    <source>
        <dbReference type="EMBL" id="KAB1978227.1"/>
    </source>
</evidence>
<feature type="compositionally biased region" description="Basic and acidic residues" evidence="1">
    <location>
        <begin position="56"/>
        <end position="101"/>
    </location>
</feature>
<keyword evidence="3" id="KW-1185">Reference proteome</keyword>
<dbReference type="EMBL" id="WBKG01000054">
    <property type="protein sequence ID" value="KAB1978227.1"/>
    <property type="molecule type" value="Genomic_DNA"/>
</dbReference>
<gene>
    <name evidence="2" type="ORF">F8144_40240</name>
</gene>
<dbReference type="Proteomes" id="UP000442990">
    <property type="component" value="Unassembled WGS sequence"/>
</dbReference>
<name>A0A7J5D382_9ACTN</name>
<sequence>MTECQPSETKNPRTKRERSRHGPTATAAPERKADVRRGRHRHVGRSRVRSGVRGGRRGDAGGRPVDSDSHGGETVRELLDQQKRSFFDGEHGSGGERDSGGEHGSGGERGPGGGRGSGGERGSGGGRGRVGGARAHRGAHHDRGRVEGTEPHPVPEDARPARLVPRRRR</sequence>
<feature type="non-terminal residue" evidence="2">
    <location>
        <position position="169"/>
    </location>
</feature>
<feature type="compositionally biased region" description="Basic and acidic residues" evidence="1">
    <location>
        <begin position="144"/>
        <end position="160"/>
    </location>
</feature>
<evidence type="ECO:0000313" key="3">
    <source>
        <dbReference type="Proteomes" id="UP000442990"/>
    </source>
</evidence>
<feature type="compositionally biased region" description="Basic residues" evidence="1">
    <location>
        <begin position="12"/>
        <end position="21"/>
    </location>
</feature>
<reference evidence="2 3" key="1">
    <citation type="submission" date="2019-09" db="EMBL/GenBank/DDBJ databases">
        <title>Isolation and identification of active actinomycetes.</title>
        <authorList>
            <person name="Yu Z."/>
            <person name="Han C."/>
            <person name="Yu B."/>
        </authorList>
    </citation>
    <scope>NUCLEOTIDE SEQUENCE [LARGE SCALE GENOMIC DNA]</scope>
    <source>
        <strain evidence="2 3">NEAU-H2</strain>
    </source>
</reference>
<feature type="compositionally biased region" description="Gly residues" evidence="1">
    <location>
        <begin position="102"/>
        <end position="131"/>
    </location>
</feature>
<feature type="compositionally biased region" description="Basic residues" evidence="1">
    <location>
        <begin position="134"/>
        <end position="143"/>
    </location>
</feature>
<dbReference type="AlphaFoldDB" id="A0A7J5D382"/>
<feature type="region of interest" description="Disordered" evidence="1">
    <location>
        <begin position="1"/>
        <end position="169"/>
    </location>
</feature>
<proteinExistence type="predicted"/>
<organism evidence="2 3">
    <name type="scientific">Streptomyces triticiradicis</name>
    <dbReference type="NCBI Taxonomy" id="2651189"/>
    <lineage>
        <taxon>Bacteria</taxon>
        <taxon>Bacillati</taxon>
        <taxon>Actinomycetota</taxon>
        <taxon>Actinomycetes</taxon>
        <taxon>Kitasatosporales</taxon>
        <taxon>Streptomycetaceae</taxon>
        <taxon>Streptomyces</taxon>
    </lineage>
</organism>
<protein>
    <submittedName>
        <fullName evidence="2">Uncharacterized protein</fullName>
    </submittedName>
</protein>
<accession>A0A7J5D382</accession>
<evidence type="ECO:0000256" key="1">
    <source>
        <dbReference type="SAM" id="MobiDB-lite"/>
    </source>
</evidence>